<evidence type="ECO:0008006" key="5">
    <source>
        <dbReference type="Google" id="ProtNLM"/>
    </source>
</evidence>
<dbReference type="AlphaFoldDB" id="A0A226DG87"/>
<gene>
    <name evidence="3" type="ORF">Fcan01_22162</name>
</gene>
<evidence type="ECO:0000313" key="3">
    <source>
        <dbReference type="EMBL" id="OXA43206.1"/>
    </source>
</evidence>
<evidence type="ECO:0000313" key="4">
    <source>
        <dbReference type="Proteomes" id="UP000198287"/>
    </source>
</evidence>
<evidence type="ECO:0000256" key="1">
    <source>
        <dbReference type="SAM" id="MobiDB-lite"/>
    </source>
</evidence>
<comment type="caution">
    <text evidence="3">The sequence shown here is derived from an EMBL/GenBank/DDBJ whole genome shotgun (WGS) entry which is preliminary data.</text>
</comment>
<keyword evidence="2" id="KW-1133">Transmembrane helix</keyword>
<feature type="transmembrane region" description="Helical" evidence="2">
    <location>
        <begin position="315"/>
        <end position="336"/>
    </location>
</feature>
<keyword evidence="2" id="KW-0472">Membrane</keyword>
<name>A0A226DG87_FOLCA</name>
<feature type="transmembrane region" description="Helical" evidence="2">
    <location>
        <begin position="209"/>
        <end position="228"/>
    </location>
</feature>
<dbReference type="EMBL" id="LNIX01000023">
    <property type="protein sequence ID" value="OXA43206.1"/>
    <property type="molecule type" value="Genomic_DNA"/>
</dbReference>
<keyword evidence="2" id="KW-0812">Transmembrane</keyword>
<evidence type="ECO:0000256" key="2">
    <source>
        <dbReference type="SAM" id="Phobius"/>
    </source>
</evidence>
<proteinExistence type="predicted"/>
<feature type="region of interest" description="Disordered" evidence="1">
    <location>
        <begin position="49"/>
        <end position="113"/>
    </location>
</feature>
<keyword evidence="4" id="KW-1185">Reference proteome</keyword>
<reference evidence="3 4" key="1">
    <citation type="submission" date="2015-12" db="EMBL/GenBank/DDBJ databases">
        <title>The genome of Folsomia candida.</title>
        <authorList>
            <person name="Faddeeva A."/>
            <person name="Derks M.F."/>
            <person name="Anvar Y."/>
            <person name="Smit S."/>
            <person name="Van Straalen N."/>
            <person name="Roelofs D."/>
        </authorList>
    </citation>
    <scope>NUCLEOTIDE SEQUENCE [LARGE SCALE GENOMIC DNA]</scope>
    <source>
        <strain evidence="3 4">VU population</strain>
        <tissue evidence="3">Whole body</tissue>
    </source>
</reference>
<protein>
    <recommendedName>
        <fullName evidence="5">Gustatory receptor</fullName>
    </recommendedName>
</protein>
<feature type="transmembrane region" description="Helical" evidence="2">
    <location>
        <begin position="171"/>
        <end position="189"/>
    </location>
</feature>
<feature type="transmembrane region" description="Helical" evidence="2">
    <location>
        <begin position="267"/>
        <end position="286"/>
    </location>
</feature>
<dbReference type="Proteomes" id="UP000198287">
    <property type="component" value="Unassembled WGS sequence"/>
</dbReference>
<feature type="compositionally biased region" description="Low complexity" evidence="1">
    <location>
        <begin position="89"/>
        <end position="103"/>
    </location>
</feature>
<sequence length="508" mass="58001">MQAAGSLGKRRRRNLAKVTGIGTIGYQESSDVFNIQQIYGGDLGINNLLKEQSPQHGSPDPPIRMGNNIRPTRIPDLSYDVKEGGGGMRPETSYSPRRSPSTPMEEEPHAPPGYLGSAKAERPCLLSTNAVNRLRQVCIAGALTWALPWWYDHKSRRVKLCSPGVLRVWSMVWWVFVVQNTSLTGYQFYALLTRVQLDNGSYRPVFMNSLSLCWYLYSISLNTVMHLYREKFRCYINTLLAFNEKNVERFVITLDGLGDHGQSILRLAVPANFIQLVLCVLLYLFMPYQPWYLTSYIYSSDNPKWWLVPGAFHEWIMAGQTVSVFCLLAWITVAHVNCVEFWLMEAHQNNETGYTINQLRESYTAIELYRSLQVLTSVLNECISPLAFPVMKLTNWSVVVSCAYVMIRSMNHKFIEDFPAILTYPFGVIVCGSCGYGMLQVSAEMFDIATSFLNSWCQTRHKDFRRVLTSCSTIRIYVGSFYFVTISTTITFTKITFDYIIDCIITFP</sequence>
<organism evidence="3 4">
    <name type="scientific">Folsomia candida</name>
    <name type="common">Springtail</name>
    <dbReference type="NCBI Taxonomy" id="158441"/>
    <lineage>
        <taxon>Eukaryota</taxon>
        <taxon>Metazoa</taxon>
        <taxon>Ecdysozoa</taxon>
        <taxon>Arthropoda</taxon>
        <taxon>Hexapoda</taxon>
        <taxon>Collembola</taxon>
        <taxon>Entomobryomorpha</taxon>
        <taxon>Isotomoidea</taxon>
        <taxon>Isotomidae</taxon>
        <taxon>Proisotominae</taxon>
        <taxon>Folsomia</taxon>
    </lineage>
</organism>
<accession>A0A226DG87</accession>